<accession>A0A514CJT2</accession>
<dbReference type="InterPro" id="IPR017804">
    <property type="entry name" value="MeTrfase_EgtD-like"/>
</dbReference>
<dbReference type="GO" id="GO:0052706">
    <property type="term" value="F:L-histidine N(alpha)-methyltransferase activity"/>
    <property type="evidence" value="ECO:0007669"/>
    <property type="project" value="UniProtKB-EC"/>
</dbReference>
<keyword evidence="5" id="KW-1185">Reference proteome</keyword>
<dbReference type="OrthoDB" id="5289726at2"/>
<evidence type="ECO:0000313" key="4">
    <source>
        <dbReference type="EMBL" id="QDH80101.1"/>
    </source>
</evidence>
<name>A0A514CJT2_9BACT</name>
<dbReference type="KEGG" id="echi:FKX85_14085"/>
<dbReference type="PANTHER" id="PTHR43397:SF1">
    <property type="entry name" value="ERGOTHIONEINE BIOSYNTHESIS PROTEIN 1"/>
    <property type="match status" value="1"/>
</dbReference>
<evidence type="ECO:0000259" key="3">
    <source>
        <dbReference type="Pfam" id="PF10017"/>
    </source>
</evidence>
<dbReference type="InterPro" id="IPR051128">
    <property type="entry name" value="EgtD_Methyltrsf_superfamily"/>
</dbReference>
<evidence type="ECO:0000313" key="5">
    <source>
        <dbReference type="Proteomes" id="UP000316614"/>
    </source>
</evidence>
<gene>
    <name evidence="4" type="primary">egtD</name>
    <name evidence="4" type="ORF">FKX85_14085</name>
</gene>
<evidence type="ECO:0000256" key="1">
    <source>
        <dbReference type="ARBA" id="ARBA00022603"/>
    </source>
</evidence>
<dbReference type="Pfam" id="PF10017">
    <property type="entry name" value="Methyltransf_33"/>
    <property type="match status" value="1"/>
</dbReference>
<organism evidence="4 5">
    <name type="scientific">Echinicola soli</name>
    <dbReference type="NCBI Taxonomy" id="2591634"/>
    <lineage>
        <taxon>Bacteria</taxon>
        <taxon>Pseudomonadati</taxon>
        <taxon>Bacteroidota</taxon>
        <taxon>Cytophagia</taxon>
        <taxon>Cytophagales</taxon>
        <taxon>Cyclobacteriaceae</taxon>
        <taxon>Echinicola</taxon>
    </lineage>
</organism>
<dbReference type="NCBIfam" id="TIGR03438">
    <property type="entry name" value="egtD_ergothio"/>
    <property type="match status" value="1"/>
</dbReference>
<dbReference type="Proteomes" id="UP000316614">
    <property type="component" value="Chromosome"/>
</dbReference>
<dbReference type="InterPro" id="IPR019257">
    <property type="entry name" value="MeTrfase_dom"/>
</dbReference>
<dbReference type="Gene3D" id="3.40.50.150">
    <property type="entry name" value="Vaccinia Virus protein VP39"/>
    <property type="match status" value="1"/>
</dbReference>
<dbReference type="AlphaFoldDB" id="A0A514CJT2"/>
<dbReference type="RefSeq" id="WP_141615338.1">
    <property type="nucleotide sequence ID" value="NZ_CP041253.1"/>
</dbReference>
<reference evidence="4 5" key="1">
    <citation type="submission" date="2019-06" db="EMBL/GenBank/DDBJ databases">
        <title>Echinicola alkalisoli sp. nov. isolated from saline soil.</title>
        <authorList>
            <person name="Sun J.-Q."/>
            <person name="Xu L."/>
        </authorList>
    </citation>
    <scope>NUCLEOTIDE SEQUENCE [LARGE SCALE GENOMIC DNA]</scope>
    <source>
        <strain evidence="4 5">LN3S3</strain>
    </source>
</reference>
<feature type="domain" description="Histidine-specific methyltransferase SAM-dependent" evidence="3">
    <location>
        <begin position="11"/>
        <end position="318"/>
    </location>
</feature>
<dbReference type="PANTHER" id="PTHR43397">
    <property type="entry name" value="ERGOTHIONEINE BIOSYNTHESIS PROTEIN 1"/>
    <property type="match status" value="1"/>
</dbReference>
<dbReference type="InterPro" id="IPR035094">
    <property type="entry name" value="EgtD"/>
</dbReference>
<protein>
    <submittedName>
        <fullName evidence="4">L-histidine N(Alpha)-methyltransferase</fullName>
        <ecNumber evidence="4">2.1.1.44</ecNumber>
    </submittedName>
</protein>
<evidence type="ECO:0000256" key="2">
    <source>
        <dbReference type="ARBA" id="ARBA00022679"/>
    </source>
</evidence>
<dbReference type="PIRSF" id="PIRSF018005">
    <property type="entry name" value="UCP018005"/>
    <property type="match status" value="1"/>
</dbReference>
<dbReference type="EC" id="2.1.1.44" evidence="4"/>
<proteinExistence type="predicted"/>
<dbReference type="SUPFAM" id="SSF53335">
    <property type="entry name" value="S-adenosyl-L-methionine-dependent methyltransferases"/>
    <property type="match status" value="1"/>
</dbReference>
<keyword evidence="2 4" id="KW-0808">Transferase</keyword>
<dbReference type="InterPro" id="IPR029063">
    <property type="entry name" value="SAM-dependent_MTases_sf"/>
</dbReference>
<dbReference type="EMBL" id="CP041253">
    <property type="protein sequence ID" value="QDH80101.1"/>
    <property type="molecule type" value="Genomic_DNA"/>
</dbReference>
<sequence length="320" mass="36722">MEYTLKTETEFAKDVLTGLSASQKHLSSKYFYDQRGDKLFQKIMHLPEYYLTRKEFAILDRYKDDILARAMMAPCFNLVEMGAGDGLKTKILINHLQQEGADFTYFPIDISGTVLDELKADLQQSSTSLDVQPIVGTYKRALEVKKWENDHPTLLLFLGGNIGNFNYEQAVTILRNIAESLKSGDYLLIGFDLKKDPDIILQAYNDADGVTRDFNLNVLARINKELGGDFDLTKFKHWPMYDPATGECRSYLVSTQSQKVCIKGLNREFYFDKAEAIHTEISKKYSHHELEVLAGQSGFVVVQDFEDQDHYFTDSLWQKR</sequence>
<keyword evidence="1 4" id="KW-0489">Methyltransferase</keyword>
<dbReference type="GO" id="GO:0032259">
    <property type="term" value="P:methylation"/>
    <property type="evidence" value="ECO:0007669"/>
    <property type="project" value="UniProtKB-KW"/>
</dbReference>